<accession>A0A5B9NBJ5</accession>
<dbReference type="GO" id="GO:0003968">
    <property type="term" value="F:RNA-directed RNA polymerase activity"/>
    <property type="evidence" value="ECO:0007669"/>
    <property type="project" value="UniProtKB-KW"/>
</dbReference>
<dbReference type="InterPro" id="IPR010453">
    <property type="entry name" value="RNA_pol_arenavir"/>
</dbReference>
<dbReference type="Proteomes" id="UP000682750">
    <property type="component" value="Genome"/>
</dbReference>
<dbReference type="PROSITE" id="PS50525">
    <property type="entry name" value="RDRP_SSRNA_NEG_SEG"/>
    <property type="match status" value="1"/>
</dbReference>
<sequence length="2114" mass="240841">MDWSKPIREIRAYKGPCPVVNSVKQWLLGRCEIATVDHKCCDCSKLIKHPRCLLSEVRSSQKVFTKDTIKINIQCPQTLMIPQELMIEEELGLISQLERCCRIIGHTTELALCRKLGLPFTNEREKKSYDEFKTSEQPDVPSCSRLTPDAYKQTDAELVIYEFGYNRFKFIKERDDKLKWKPLQLAFLQSGHSVRVETEVVSQIEDIQAHLSETEFKFIREVKEAQTRCRTACKGVNIWTAYDSLIAATNDGLIMADVPGLAQGPSEGTYNDNYKLFMEQNGCGDVLGPEDDYREMLEEAKTWDGGWSPRNKLSSEVRSCKSDFHTTSSDRMGHIGCCRERIPTITPCPLSDLLTKMRKILDANKPPDLDIKKENAWKRYCHMLWETNDLYLLPGSNDSLHPNPKFRKTDSWDIPSACKRFLAGIPKLKLPKVCPDHITSSRNLLEALNADRSTRVNRVKAELSCAIKKQDPVDPVCFLPVDERRLNECSVSLEGSSLADFLIYMKKNDPMNSHVADTITEMSKDLPTQVKSKEMIARMCMRLSTPTYRTPGAVAFFQSCSSCMVVTRTKTSKSRTFWVSGHWESFKAHPERLYPIMNMTEALLMVKCRAKDCGIDLSADALVRVMNLYEHQSKKTQEMLQGMRYFYMAKNSEFHRIGLVKKLSSTCKNRIEAETSSLIYRWMVANSDLPDSKYYSFLMQRVIASNLEFGLLEIYLCHLITKRDSSEGHSLVECFNKFMKPKLRYMDDMSLNRRLLCGLDEQNLTFDDFNDDIPLFSRSLFKEFTLWISLRHKLSIKKKLRTMCEPTLSQVANPKSTVVRREVPKLMAGRLDDIIKSKLRVREVKGECIMGVVPDEAELKCCIFRPKPNCDCLICEAGKVLCQEDLKEISTHADNAESFEDTISQMSLIMEVRSDEEIKTEICKLFYECSLKDVCKLSDLEKTAYLICCKCLESGQYEKICEFFLLKACRKAKSTGGVRRSAIVGAEEASRRICSRSKYSTRTTTSMALKEKVNSGVEDPRIVTSREASVDFSLYFSIANKEQIGGARELFIGDLNTKLITKRLEEIGRNLTSIFENSCLNNPEREDEFRDLLTRSLTESRSPSTLCLTLDHSKWGPTQCVDAFISLITTVCGEELGLHVDDLKRHMTKKIEIPLLCVERARRKQMAGSNLSRVEQHIIKKVKSDTPWVQSVFDMGQGILHNHSDLLGCMTEDFICHKASREVERDFCLEEGSISVRSMNTSDDSCLFAHCADPPNGWKLSFLKYHSFFSELLNKKISPKSTSDSRIAEFKSRFVTCKSETPAVIKFTTCCLHGLNLNSIQQLCNTSLSLSVNAFNQGSTVEECRLVQSVFFKLFRFITPESDPLTSCDIYLGQFPLPTPDEMMMLNHESIMIMDIIKKLSDDPQLIFQEWDDLHAMLVRGVLTAEEVREKVLESIPSGENCTTCLHQDLTENYSPLRPFGRGTDRELMHHLKRELEAERQVKDPVLRKMQKYLDGKGASHNLRSLRRSLIVAITENLSGSQENLMQSLLTLVFQTRGKFYKSKDKLVKLGEATRGGVNKDYIADLALSLMVSCPWMVKQLSAGVMDHSSPLRQDNGQESFHHFARDPNWVENYVPEIVEFLRSSEKPEATDILMDCGVKARKKYKKTEEKNKKLSLMMRIGEFKEGSSNSDSCLRKSTSTNSHDMLPYCFLSCPPRVPMLRLNVIPPSTSEIMVETFLSLISVSCPGTDLTPTLIEKICMCVGVFLGRSEQEFMRSFMSYDNPSACVKLCRLMLSSGDASVRLKDIIKLDCRPVNMISVDGWTKEMEPIRKTVWEIPSKKGRVRVTERKVSGVLERITIKPMYMGNFTKADFESALSPKTLEMCSDDQVQDFRHLLSEISSNTDLKVRIDGAISDSVDVNSSSRLRLFGGCICQATTSIMDDLDDIRECFSSSVEQISGCEDGEPEECKPIYEMKYYRQHAKECLRSCELFNWDILTPLRNSLEKKADLICRIMELDFTESNLFKNNCSNPEMSEVLSNLSTPAISCRRDLEEAMIQKNPKEKRRISLLMGKVACPDGELCVQPREGRKIVLTGSSLFRVYTSSGLKSRQIRVNGLMCTEFCDERAEIEEITV</sequence>
<organism evidence="8 9">
    <name type="scientific">Salmon pescarenavirus 1</name>
    <dbReference type="NCBI Taxonomy" id="2587489"/>
    <lineage>
        <taxon>Viruses</taxon>
        <taxon>Riboviria</taxon>
        <taxon>Orthornavirae</taxon>
        <taxon>Negarnaviricota</taxon>
        <taxon>Polyploviricotina</taxon>
        <taxon>Bunyaviricetes</taxon>
        <taxon>Hareavirales</taxon>
        <taxon>Arenaviridae</taxon>
        <taxon>Antennavirus</taxon>
        <taxon>Antennavirus salmonis</taxon>
    </lineage>
</organism>
<evidence type="ECO:0000313" key="9">
    <source>
        <dbReference type="Proteomes" id="UP000682750"/>
    </source>
</evidence>
<feature type="domain" description="RdRp catalytic" evidence="7">
    <location>
        <begin position="1093"/>
        <end position="1277"/>
    </location>
</feature>
<dbReference type="EC" id="2.7.7.48" evidence="1"/>
<keyword evidence="9" id="KW-1185">Reference proteome</keyword>
<keyword evidence="8" id="KW-0548">Nucleotidyltransferase</keyword>
<dbReference type="RefSeq" id="YP_010839954.1">
    <property type="nucleotide sequence ID" value="NC_078283.1"/>
</dbReference>
<keyword evidence="8" id="KW-0696">RNA-directed RNA polymerase</keyword>
<evidence type="ECO:0000256" key="6">
    <source>
        <dbReference type="ARBA" id="ARBA00031012"/>
    </source>
</evidence>
<evidence type="ECO:0000256" key="1">
    <source>
        <dbReference type="ARBA" id="ARBA00012494"/>
    </source>
</evidence>
<dbReference type="GO" id="GO:0039694">
    <property type="term" value="P:viral RNA genome replication"/>
    <property type="evidence" value="ECO:0007669"/>
    <property type="project" value="InterPro"/>
</dbReference>
<protein>
    <recommendedName>
        <fullName evidence="2">RNA-directed RNA polymerase L</fullName>
        <ecNumber evidence="1">2.7.7.48</ecNumber>
    </recommendedName>
    <alternativeName>
        <fullName evidence="4">Large structural protein</fullName>
    </alternativeName>
    <alternativeName>
        <fullName evidence="6">Replicase</fullName>
    </alternativeName>
    <alternativeName>
        <fullName evidence="5">Transcriptase</fullName>
    </alternativeName>
</protein>
<evidence type="ECO:0000259" key="7">
    <source>
        <dbReference type="PROSITE" id="PS50525"/>
    </source>
</evidence>
<evidence type="ECO:0000256" key="5">
    <source>
        <dbReference type="ARBA" id="ARBA00030436"/>
    </source>
</evidence>
<evidence type="ECO:0000256" key="4">
    <source>
        <dbReference type="ARBA" id="ARBA00030285"/>
    </source>
</evidence>
<dbReference type="InterPro" id="IPR007099">
    <property type="entry name" value="RNA-dir_pol_NSvirus"/>
</dbReference>
<keyword evidence="3" id="KW-0808">Transferase</keyword>
<evidence type="ECO:0000256" key="2">
    <source>
        <dbReference type="ARBA" id="ARBA00018602"/>
    </source>
</evidence>
<dbReference type="GeneID" id="80550231"/>
<name>A0A5B9NBJ5_9VIRU</name>
<evidence type="ECO:0000313" key="8">
    <source>
        <dbReference type="EMBL" id="QEG08233.1"/>
    </source>
</evidence>
<evidence type="ECO:0000256" key="3">
    <source>
        <dbReference type="ARBA" id="ARBA00022679"/>
    </source>
</evidence>
<proteinExistence type="predicted"/>
<reference evidence="8" key="1">
    <citation type="submission" date="2019-03" db="EMBL/GenBank/DDBJ databases">
        <title>Endangered wild salmon infected by newly discovered viruses.</title>
        <authorList>
            <person name="Mordecai G.J."/>
            <person name="Miller K.M."/>
            <person name="DiCicco E."/>
            <person name="Schulze A.D."/>
            <person name="Kaukinen K.H."/>
            <person name="Ming T.J."/>
            <person name="Li S."/>
            <person name="Tabata A."/>
            <person name="Teffer A."/>
            <person name="Ferguson H.W."/>
            <person name="Suttle C.A."/>
        </authorList>
    </citation>
    <scope>NUCLEOTIDE SEQUENCE</scope>
    <source>
        <strain evidence="8">G518</strain>
    </source>
</reference>
<dbReference type="Pfam" id="PF06317">
    <property type="entry name" value="Arena_RNA_pol"/>
    <property type="match status" value="2"/>
</dbReference>
<dbReference type="KEGG" id="vg:80550231"/>
<dbReference type="EMBL" id="MK611982">
    <property type="protein sequence ID" value="QEG08233.1"/>
    <property type="molecule type" value="Genomic_RNA"/>
</dbReference>